<evidence type="ECO:0008006" key="3">
    <source>
        <dbReference type="Google" id="ProtNLM"/>
    </source>
</evidence>
<dbReference type="RefSeq" id="WP_093142591.1">
    <property type="nucleotide sequence ID" value="NZ_BMWO01000002.1"/>
</dbReference>
<accession>A0A1G7F1W3</accession>
<protein>
    <recommendedName>
        <fullName evidence="3">LTXXQ motif family protein</fullName>
    </recommendedName>
</protein>
<dbReference type="STRING" id="227084.SAMN05421855_102282"/>
<evidence type="ECO:0000313" key="2">
    <source>
        <dbReference type="Proteomes" id="UP000199321"/>
    </source>
</evidence>
<proteinExistence type="predicted"/>
<evidence type="ECO:0000313" key="1">
    <source>
        <dbReference type="EMBL" id="SDE69953.1"/>
    </source>
</evidence>
<dbReference type="EMBL" id="FNBA01000002">
    <property type="protein sequence ID" value="SDE69953.1"/>
    <property type="molecule type" value="Genomic_DNA"/>
</dbReference>
<gene>
    <name evidence="1" type="ORF">SAMN05421855_102282</name>
</gene>
<dbReference type="OrthoDB" id="675330at2"/>
<dbReference type="AlphaFoldDB" id="A0A1G7F1W3"/>
<keyword evidence="2" id="KW-1185">Reference proteome</keyword>
<organism evidence="1 2">
    <name type="scientific">Ulvibacter litoralis</name>
    <dbReference type="NCBI Taxonomy" id="227084"/>
    <lineage>
        <taxon>Bacteria</taxon>
        <taxon>Pseudomonadati</taxon>
        <taxon>Bacteroidota</taxon>
        <taxon>Flavobacteriia</taxon>
        <taxon>Flavobacteriales</taxon>
        <taxon>Flavobacteriaceae</taxon>
        <taxon>Ulvibacter</taxon>
    </lineage>
</organism>
<reference evidence="1 2" key="1">
    <citation type="submission" date="2016-10" db="EMBL/GenBank/DDBJ databases">
        <authorList>
            <person name="de Groot N.N."/>
        </authorList>
    </citation>
    <scope>NUCLEOTIDE SEQUENCE [LARGE SCALE GENOMIC DNA]</scope>
    <source>
        <strain evidence="1 2">DSM 16195</strain>
    </source>
</reference>
<dbReference type="Proteomes" id="UP000199321">
    <property type="component" value="Unassembled WGS sequence"/>
</dbReference>
<sequence>MKNIFLAFFLLSMGLHAQSGKHEKIKALKTAYITSELELSTAEAEKFWPVYNDFDNKLHDIRKAERREIFEKFKAGIDNLTDEEANALIDKAYQLEATSLQLREDLTKNLRKIISPKKIIKLRKVEEDFKKKLLDRYRNHKKSNK</sequence>
<name>A0A1G7F1W3_9FLAO</name>